<dbReference type="SUPFAM" id="SSF47090">
    <property type="entry name" value="PGBD-like"/>
    <property type="match status" value="1"/>
</dbReference>
<dbReference type="InterPro" id="IPR036366">
    <property type="entry name" value="PGBDSf"/>
</dbReference>
<dbReference type="PANTHER" id="PTHR15852">
    <property type="entry name" value="PLASTID TRANSCRIPTIONALLY ACTIVE PROTEIN"/>
    <property type="match status" value="1"/>
</dbReference>
<dbReference type="Gene3D" id="1.10.101.10">
    <property type="entry name" value="PGBD-like superfamily/PGBD"/>
    <property type="match status" value="1"/>
</dbReference>
<accession>A0ABP0YIG5</accession>
<feature type="domain" description="Peptidoglycan binding-like" evidence="2">
    <location>
        <begin position="191"/>
        <end position="249"/>
    </location>
</feature>
<organism evidence="3 4">
    <name type="scientific">Citrullus colocynthis</name>
    <name type="common">colocynth</name>
    <dbReference type="NCBI Taxonomy" id="252529"/>
    <lineage>
        <taxon>Eukaryota</taxon>
        <taxon>Viridiplantae</taxon>
        <taxon>Streptophyta</taxon>
        <taxon>Embryophyta</taxon>
        <taxon>Tracheophyta</taxon>
        <taxon>Spermatophyta</taxon>
        <taxon>Magnoliopsida</taxon>
        <taxon>eudicotyledons</taxon>
        <taxon>Gunneridae</taxon>
        <taxon>Pentapetalae</taxon>
        <taxon>rosids</taxon>
        <taxon>fabids</taxon>
        <taxon>Cucurbitales</taxon>
        <taxon>Cucurbitaceae</taxon>
        <taxon>Benincaseae</taxon>
        <taxon>Citrullus</taxon>
    </lineage>
</organism>
<dbReference type="InterPro" id="IPR036410">
    <property type="entry name" value="HSP_DnaJ_Cys-rich_dom_sf"/>
</dbReference>
<protein>
    <recommendedName>
        <fullName evidence="2">Peptidoglycan binding-like domain-containing protein</fullName>
    </recommendedName>
</protein>
<keyword evidence="4" id="KW-1185">Reference proteome</keyword>
<dbReference type="InterPro" id="IPR036365">
    <property type="entry name" value="PGBD-like_sf"/>
</dbReference>
<gene>
    <name evidence="3" type="ORF">CITCOLO1_LOCUS10824</name>
</gene>
<keyword evidence="1" id="KW-0175">Coiled coil</keyword>
<proteinExistence type="predicted"/>
<name>A0ABP0YIG5_9ROSI</name>
<evidence type="ECO:0000313" key="3">
    <source>
        <dbReference type="EMBL" id="CAK9318848.1"/>
    </source>
</evidence>
<reference evidence="3 4" key="1">
    <citation type="submission" date="2024-03" db="EMBL/GenBank/DDBJ databases">
        <authorList>
            <person name="Gkanogiannis A."/>
            <person name="Becerra Lopez-Lavalle L."/>
        </authorList>
    </citation>
    <scope>NUCLEOTIDE SEQUENCE [LARGE SCALE GENOMIC DNA]</scope>
</reference>
<dbReference type="Proteomes" id="UP001642487">
    <property type="component" value="Chromosome 3"/>
</dbReference>
<dbReference type="Pfam" id="PF01471">
    <property type="entry name" value="PG_binding_1"/>
    <property type="match status" value="1"/>
</dbReference>
<evidence type="ECO:0000259" key="2">
    <source>
        <dbReference type="Pfam" id="PF01471"/>
    </source>
</evidence>
<dbReference type="EMBL" id="OZ021737">
    <property type="protein sequence ID" value="CAK9318848.1"/>
    <property type="molecule type" value="Genomic_DNA"/>
</dbReference>
<dbReference type="PANTHER" id="PTHR15852:SF16">
    <property type="entry name" value="PROTEIN DISULFIDE ISOMERASE PTAC5, CHLOROPLASTIC"/>
    <property type="match status" value="1"/>
</dbReference>
<dbReference type="InterPro" id="IPR002477">
    <property type="entry name" value="Peptidoglycan-bd-like"/>
</dbReference>
<sequence length="400" mass="44701">MSSSITLPLNPSLHLAPRLFSLSVFSSPKLSPSRSLPNSFICRSVNPASNDREELRWLREEQRWFREEERWIREEQRWARERQSLLQEIAELKLQIQALERRNSVQGGTVSVSETIANIAGLLQVLKEKNLIAESGPTVSRILLDESTREEDVEIEKKTVVEEVVTFSEESKAEKEVKKDRRKSLRIGSEGAEVLAMQEALLRLGFYSGEEDMEFSSFSSGTERAVKTWQAASGFREDGIMTAELLEILYKEKVAESVGSDAITDENGNIPTDQKGSENGTVVNSLTEVSEIQKTVVKEGSVSFDVSQQRVFLIGENRWEDPARLHSSNGKASDGKTKDISTKCLTCRGEGRLLCSECDGSGEPNIEPQFLEWVDEGTKCPYCEGVGYTICDVCEGKTVT</sequence>
<dbReference type="SUPFAM" id="SSF57938">
    <property type="entry name" value="DnaJ/Hsp40 cysteine-rich domain"/>
    <property type="match status" value="1"/>
</dbReference>
<feature type="coiled-coil region" evidence="1">
    <location>
        <begin position="75"/>
        <end position="102"/>
    </location>
</feature>
<evidence type="ECO:0000313" key="4">
    <source>
        <dbReference type="Proteomes" id="UP001642487"/>
    </source>
</evidence>
<evidence type="ECO:0000256" key="1">
    <source>
        <dbReference type="SAM" id="Coils"/>
    </source>
</evidence>